<name>A0ABS6WMP7_9HYPH</name>
<gene>
    <name evidence="4" type="ORF">KY465_08020</name>
</gene>
<feature type="domain" description="NAD-dependent epimerase/dehydratase" evidence="3">
    <location>
        <begin position="5"/>
        <end position="225"/>
    </location>
</feature>
<dbReference type="Proteomes" id="UP001430804">
    <property type="component" value="Unassembled WGS sequence"/>
</dbReference>
<proteinExistence type="inferred from homology"/>
<sequence length="311" mass="33873">MGSRVLITGAAGLLGRYVVNECVANGYSVRGFDRQRGDAGIDWHIGDVTDPVAVRTAVEDMDAILHIAAVPNIWSGDGRTIMQVNVQGTYTVLEAAEAAGVGRFVFCSSDSVAGYTVREGRMLAPLYAPIDLDHPLQATDPYAISKILGEDLVRAYVLRGLSAVALRTVFIAYPEMAAEIEARAKDPHNYRGPAAGGPSSAGGGPLYHHIDPRDVARAFRLALQMSMPSPRYECFYLSSTVTLSPEPTLDRLQRLHGGTIEIRNRAVYENEPFAPLYDLTHAARGLGFTARYDQRHLITGDNRSEERAGRE</sequence>
<evidence type="ECO:0000259" key="3">
    <source>
        <dbReference type="Pfam" id="PF01370"/>
    </source>
</evidence>
<reference evidence="4" key="1">
    <citation type="submission" date="2021-07" db="EMBL/GenBank/DDBJ databases">
        <title>Pseudohoeflea marina sp. nov. a polyhydroxyalcanoate-producing bacterium.</title>
        <authorList>
            <person name="Zheng W."/>
            <person name="Yu S."/>
            <person name="Huang Y."/>
        </authorList>
    </citation>
    <scope>NUCLEOTIDE SEQUENCE</scope>
    <source>
        <strain evidence="4">DP4N28-3</strain>
    </source>
</reference>
<dbReference type="PANTHER" id="PTHR43000">
    <property type="entry name" value="DTDP-D-GLUCOSE 4,6-DEHYDRATASE-RELATED"/>
    <property type="match status" value="1"/>
</dbReference>
<accession>A0ABS6WMP7</accession>
<organism evidence="4 5">
    <name type="scientific">Pseudohoeflea coraliihabitans</name>
    <dbReference type="NCBI Taxonomy" id="2860393"/>
    <lineage>
        <taxon>Bacteria</taxon>
        <taxon>Pseudomonadati</taxon>
        <taxon>Pseudomonadota</taxon>
        <taxon>Alphaproteobacteria</taxon>
        <taxon>Hyphomicrobiales</taxon>
        <taxon>Rhizobiaceae</taxon>
        <taxon>Pseudohoeflea</taxon>
    </lineage>
</organism>
<evidence type="ECO:0000256" key="1">
    <source>
        <dbReference type="ARBA" id="ARBA00005125"/>
    </source>
</evidence>
<dbReference type="RefSeq" id="WP_219201152.1">
    <property type="nucleotide sequence ID" value="NZ_JAHWQX010000002.1"/>
</dbReference>
<evidence type="ECO:0000313" key="4">
    <source>
        <dbReference type="EMBL" id="MBW3097223.1"/>
    </source>
</evidence>
<protein>
    <submittedName>
        <fullName evidence="4">NAD(P)-dependent oxidoreductase</fullName>
    </submittedName>
</protein>
<dbReference type="InterPro" id="IPR001509">
    <property type="entry name" value="Epimerase_deHydtase"/>
</dbReference>
<evidence type="ECO:0000256" key="2">
    <source>
        <dbReference type="ARBA" id="ARBA00007637"/>
    </source>
</evidence>
<evidence type="ECO:0000313" key="5">
    <source>
        <dbReference type="Proteomes" id="UP001430804"/>
    </source>
</evidence>
<comment type="caution">
    <text evidence="4">The sequence shown here is derived from an EMBL/GenBank/DDBJ whole genome shotgun (WGS) entry which is preliminary data.</text>
</comment>
<dbReference type="EMBL" id="JAHWQX010000002">
    <property type="protein sequence ID" value="MBW3097223.1"/>
    <property type="molecule type" value="Genomic_DNA"/>
</dbReference>
<dbReference type="Pfam" id="PF01370">
    <property type="entry name" value="Epimerase"/>
    <property type="match status" value="1"/>
</dbReference>
<keyword evidence="5" id="KW-1185">Reference proteome</keyword>
<comment type="similarity">
    <text evidence="2">Belongs to the NAD(P)-dependent epimerase/dehydratase family.</text>
</comment>
<comment type="pathway">
    <text evidence="1">Bacterial outer membrane biogenesis; LPS O-antigen biosynthesis.</text>
</comment>